<comment type="caution">
    <text evidence="1">The sequence shown here is derived from an EMBL/GenBank/DDBJ whole genome shotgun (WGS) entry which is preliminary data.</text>
</comment>
<gene>
    <name evidence="1" type="ORF">Q8X39_09865</name>
</gene>
<evidence type="ECO:0000313" key="1">
    <source>
        <dbReference type="EMBL" id="MDP4300941.1"/>
    </source>
</evidence>
<reference evidence="1 2" key="1">
    <citation type="submission" date="2023-08" db="EMBL/GenBank/DDBJ databases">
        <authorList>
            <person name="Roldan D.M."/>
            <person name="Menes R.J."/>
        </authorList>
    </citation>
    <scope>NUCLEOTIDE SEQUENCE [LARGE SCALE GENOMIC DNA]</scope>
    <source>
        <strain evidence="1 2">CCM 2812</strain>
    </source>
</reference>
<organism evidence="1 2">
    <name type="scientific">Leptothrix discophora</name>
    <dbReference type="NCBI Taxonomy" id="89"/>
    <lineage>
        <taxon>Bacteria</taxon>
        <taxon>Pseudomonadati</taxon>
        <taxon>Pseudomonadota</taxon>
        <taxon>Betaproteobacteria</taxon>
        <taxon>Burkholderiales</taxon>
        <taxon>Sphaerotilaceae</taxon>
        <taxon>Leptothrix</taxon>
    </lineage>
</organism>
<evidence type="ECO:0000313" key="2">
    <source>
        <dbReference type="Proteomes" id="UP001235760"/>
    </source>
</evidence>
<proteinExistence type="predicted"/>
<evidence type="ECO:0008006" key="3">
    <source>
        <dbReference type="Google" id="ProtNLM"/>
    </source>
</evidence>
<protein>
    <recommendedName>
        <fullName evidence="3">Ribbon-helix-helix protein CopG domain-containing protein</fullName>
    </recommendedName>
</protein>
<name>A0ABT9G3F3_LEPDI</name>
<dbReference type="Proteomes" id="UP001235760">
    <property type="component" value="Unassembled WGS sequence"/>
</dbReference>
<dbReference type="EMBL" id="JAUZEE010000004">
    <property type="protein sequence ID" value="MDP4300941.1"/>
    <property type="molecule type" value="Genomic_DNA"/>
</dbReference>
<keyword evidence="2" id="KW-1185">Reference proteome</keyword>
<accession>A0ABT9G3F3</accession>
<sequence>MVDLRGIGDAVRSAAVDRGVTVAALARASIVEAIGPRTDVERPGHEIAIGPRRRITKLTLRLPIADAERLTFMAGHLGLSYGDVVARLVREAPLPQPVAEREADRAALLASNDAMAALSVDLHAFLRLVHLAKREEAEPFAQRLRKMDVAMQAHLDRASKVLSGL</sequence>